<accession>A0A6J4UFP3</accession>
<keyword evidence="3 6" id="KW-0805">Transcription regulation</keyword>
<evidence type="ECO:0000256" key="3">
    <source>
        <dbReference type="ARBA" id="ARBA00023015"/>
    </source>
</evidence>
<organism evidence="10">
    <name type="scientific">uncultured Thermomicrobiales bacterium</name>
    <dbReference type="NCBI Taxonomy" id="1645740"/>
    <lineage>
        <taxon>Bacteria</taxon>
        <taxon>Pseudomonadati</taxon>
        <taxon>Thermomicrobiota</taxon>
        <taxon>Thermomicrobia</taxon>
        <taxon>Thermomicrobiales</taxon>
        <taxon>environmental samples</taxon>
    </lineage>
</organism>
<feature type="domain" description="TACO1/YebC-like N-terminal" evidence="9">
    <location>
        <begin position="5"/>
        <end position="76"/>
    </location>
</feature>
<dbReference type="NCBIfam" id="TIGR01033">
    <property type="entry name" value="YebC/PmpR family DNA-binding transcriptional regulator"/>
    <property type="match status" value="1"/>
</dbReference>
<dbReference type="InterPro" id="IPR029072">
    <property type="entry name" value="YebC-like"/>
</dbReference>
<gene>
    <name evidence="10" type="ORF">AVDCRST_MAG87-719</name>
</gene>
<dbReference type="AlphaFoldDB" id="A0A6J4UFP3"/>
<dbReference type="FunFam" id="1.10.10.200:FF:000002">
    <property type="entry name" value="Probable transcriptional regulatory protein CLM62_37755"/>
    <property type="match status" value="1"/>
</dbReference>
<dbReference type="InterPro" id="IPR049083">
    <property type="entry name" value="TACO1_YebC_N"/>
</dbReference>
<dbReference type="SUPFAM" id="SSF75625">
    <property type="entry name" value="YebC-like"/>
    <property type="match status" value="1"/>
</dbReference>
<dbReference type="GO" id="GO:0006355">
    <property type="term" value="P:regulation of DNA-templated transcription"/>
    <property type="evidence" value="ECO:0007669"/>
    <property type="project" value="UniProtKB-UniRule"/>
</dbReference>
<dbReference type="GO" id="GO:0003677">
    <property type="term" value="F:DNA binding"/>
    <property type="evidence" value="ECO:0007669"/>
    <property type="project" value="UniProtKB-UniRule"/>
</dbReference>
<dbReference type="Gene3D" id="3.30.70.980">
    <property type="match status" value="2"/>
</dbReference>
<dbReference type="Gene3D" id="1.10.10.200">
    <property type="match status" value="1"/>
</dbReference>
<feature type="domain" description="TACO1/YebC-like second and third" evidence="8">
    <location>
        <begin position="82"/>
        <end position="237"/>
    </location>
</feature>
<comment type="similarity">
    <text evidence="1 6">Belongs to the TACO1 family.</text>
</comment>
<evidence type="ECO:0000256" key="2">
    <source>
        <dbReference type="ARBA" id="ARBA00022490"/>
    </source>
</evidence>
<dbReference type="InterPro" id="IPR048300">
    <property type="entry name" value="TACO1_YebC-like_2nd/3rd_dom"/>
</dbReference>
<dbReference type="Pfam" id="PF20772">
    <property type="entry name" value="TACO1_YebC_N"/>
    <property type="match status" value="1"/>
</dbReference>
<evidence type="ECO:0000259" key="8">
    <source>
        <dbReference type="Pfam" id="PF01709"/>
    </source>
</evidence>
<protein>
    <recommendedName>
        <fullName evidence="6">Probable transcriptional regulatory protein AVDCRST_MAG87-719</fullName>
    </recommendedName>
</protein>
<dbReference type="InterPro" id="IPR002876">
    <property type="entry name" value="Transcrip_reg_TACO1-like"/>
</dbReference>
<evidence type="ECO:0000256" key="1">
    <source>
        <dbReference type="ARBA" id="ARBA00008724"/>
    </source>
</evidence>
<evidence type="ECO:0000313" key="10">
    <source>
        <dbReference type="EMBL" id="CAA9549114.1"/>
    </source>
</evidence>
<reference evidence="10" key="1">
    <citation type="submission" date="2020-02" db="EMBL/GenBank/DDBJ databases">
        <authorList>
            <person name="Meier V. D."/>
        </authorList>
    </citation>
    <scope>NUCLEOTIDE SEQUENCE</scope>
    <source>
        <strain evidence="10">AVDCRST_MAG87</strain>
    </source>
</reference>
<dbReference type="PANTHER" id="PTHR12532:SF6">
    <property type="entry name" value="TRANSCRIPTIONAL REGULATORY PROTEIN YEBC-RELATED"/>
    <property type="match status" value="1"/>
</dbReference>
<evidence type="ECO:0000256" key="6">
    <source>
        <dbReference type="HAMAP-Rule" id="MF_00693"/>
    </source>
</evidence>
<sequence length="248" mass="26942">MSGHSKWSTIKRKKGAADQKRGQLFTKLAREITVAARTGLPDPDANARLRIAVQKARAESMPKDNIDRAIQRASGGDGAEQYEEIYYEGYGPGGTAIMILTMTDNRNRTVGELRAVLTRSGGSLGENGSVSWMFDQTGVITIPVNGTDPEELALEAIDAGASDVQVEDDVVEIYTEPQDLHKVQEHLAGNGHEVEEVELVMKPKTMLQPEPDAAVKAVRLLEKLEDLDDVQTVFSNLDISDEVLAAVG</sequence>
<keyword evidence="4 6" id="KW-0238">DNA-binding</keyword>
<feature type="region of interest" description="Disordered" evidence="7">
    <location>
        <begin position="1"/>
        <end position="22"/>
    </location>
</feature>
<dbReference type="GO" id="GO:0005829">
    <property type="term" value="C:cytosol"/>
    <property type="evidence" value="ECO:0007669"/>
    <property type="project" value="TreeGrafter"/>
</dbReference>
<dbReference type="NCBIfam" id="NF001030">
    <property type="entry name" value="PRK00110.1"/>
    <property type="match status" value="1"/>
</dbReference>
<dbReference type="PANTHER" id="PTHR12532">
    <property type="entry name" value="TRANSLATIONAL ACTIVATOR OF CYTOCHROME C OXIDASE 1"/>
    <property type="match status" value="1"/>
</dbReference>
<dbReference type="EMBL" id="CADCWJ010000173">
    <property type="protein sequence ID" value="CAA9549114.1"/>
    <property type="molecule type" value="Genomic_DNA"/>
</dbReference>
<evidence type="ECO:0000259" key="9">
    <source>
        <dbReference type="Pfam" id="PF20772"/>
    </source>
</evidence>
<comment type="subcellular location">
    <subcellularLocation>
        <location evidence="6">Cytoplasm</location>
    </subcellularLocation>
</comment>
<dbReference type="NCBIfam" id="NF009044">
    <property type="entry name" value="PRK12378.1"/>
    <property type="match status" value="1"/>
</dbReference>
<evidence type="ECO:0000256" key="5">
    <source>
        <dbReference type="ARBA" id="ARBA00023163"/>
    </source>
</evidence>
<dbReference type="Pfam" id="PF01709">
    <property type="entry name" value="Transcrip_reg"/>
    <property type="match status" value="1"/>
</dbReference>
<dbReference type="HAMAP" id="MF_00693">
    <property type="entry name" value="Transcrip_reg_TACO1"/>
    <property type="match status" value="1"/>
</dbReference>
<keyword evidence="2 6" id="KW-0963">Cytoplasm</keyword>
<evidence type="ECO:0000256" key="7">
    <source>
        <dbReference type="SAM" id="MobiDB-lite"/>
    </source>
</evidence>
<keyword evidence="5 6" id="KW-0804">Transcription</keyword>
<dbReference type="InterPro" id="IPR026564">
    <property type="entry name" value="Transcrip_reg_TACO1-like_dom3"/>
</dbReference>
<proteinExistence type="inferred from homology"/>
<evidence type="ECO:0000256" key="4">
    <source>
        <dbReference type="ARBA" id="ARBA00023125"/>
    </source>
</evidence>
<dbReference type="InterPro" id="IPR017856">
    <property type="entry name" value="Integrase-like_N"/>
</dbReference>
<name>A0A6J4UFP3_9BACT</name>